<dbReference type="AlphaFoldDB" id="X0Z6W8"/>
<gene>
    <name evidence="1" type="ORF">S01H4_13622</name>
</gene>
<evidence type="ECO:0000313" key="1">
    <source>
        <dbReference type="EMBL" id="GAG56118.1"/>
    </source>
</evidence>
<organism evidence="1">
    <name type="scientific">marine sediment metagenome</name>
    <dbReference type="NCBI Taxonomy" id="412755"/>
    <lineage>
        <taxon>unclassified sequences</taxon>
        <taxon>metagenomes</taxon>
        <taxon>ecological metagenomes</taxon>
    </lineage>
</organism>
<dbReference type="Pfam" id="PF10934">
    <property type="entry name" value="Sheath_initiator"/>
    <property type="match status" value="1"/>
</dbReference>
<dbReference type="InterPro" id="IPR020288">
    <property type="entry name" value="Sheath_initiator"/>
</dbReference>
<name>X0Z6W8_9ZZZZ</name>
<proteinExistence type="predicted"/>
<dbReference type="SUPFAM" id="SSF160719">
    <property type="entry name" value="gpW/gp25-like"/>
    <property type="match status" value="1"/>
</dbReference>
<accession>X0Z6W8</accession>
<feature type="non-terminal residue" evidence="1">
    <location>
        <position position="1"/>
    </location>
</feature>
<dbReference type="Gene3D" id="3.10.450.40">
    <property type="match status" value="1"/>
</dbReference>
<comment type="caution">
    <text evidence="1">The sequence shown here is derived from an EMBL/GenBank/DDBJ whole genome shotgun (WGS) entry which is preliminary data.</text>
</comment>
<dbReference type="EMBL" id="BART01005992">
    <property type="protein sequence ID" value="GAG56118.1"/>
    <property type="molecule type" value="Genomic_DNA"/>
</dbReference>
<protein>
    <submittedName>
        <fullName evidence="1">Uncharacterized protein</fullName>
    </submittedName>
</protein>
<reference evidence="1" key="1">
    <citation type="journal article" date="2014" name="Front. Microbiol.">
        <title>High frequency of phylogenetically diverse reductive dehalogenase-homologous genes in deep subseafloor sedimentary metagenomes.</title>
        <authorList>
            <person name="Kawai M."/>
            <person name="Futagami T."/>
            <person name="Toyoda A."/>
            <person name="Takaki Y."/>
            <person name="Nishi S."/>
            <person name="Hori S."/>
            <person name="Arai W."/>
            <person name="Tsubouchi T."/>
            <person name="Morono Y."/>
            <person name="Uchiyama I."/>
            <person name="Ito T."/>
            <person name="Fujiyama A."/>
            <person name="Inagaki F."/>
            <person name="Takami H."/>
        </authorList>
    </citation>
    <scope>NUCLEOTIDE SEQUENCE</scope>
    <source>
        <strain evidence="1">Expedition CK06-06</strain>
    </source>
</reference>
<sequence>GQNIDFVYGVEAIRQHIRQRLSVFRGEYSYDLTYGIPYHDEFFKKNFNPVIIDTILKSTIIDTPGVIELVEFNLDFSDTLRELSLTFKAMCNDGVIDYSDIISL</sequence>